<keyword evidence="2" id="KW-0648">Protein biosynthesis</keyword>
<feature type="compositionally biased region" description="Basic residues" evidence="1">
    <location>
        <begin position="54"/>
        <end position="65"/>
    </location>
</feature>
<reference evidence="3" key="1">
    <citation type="journal article" date="2019" name="Curr. Biol.">
        <title>Genome Sequence of Striga asiatica Provides Insight into the Evolution of Plant Parasitism.</title>
        <authorList>
            <person name="Yoshida S."/>
            <person name="Kim S."/>
            <person name="Wafula E.K."/>
            <person name="Tanskanen J."/>
            <person name="Kim Y.M."/>
            <person name="Honaas L."/>
            <person name="Yang Z."/>
            <person name="Spallek T."/>
            <person name="Conn C.E."/>
            <person name="Ichihashi Y."/>
            <person name="Cheong K."/>
            <person name="Cui S."/>
            <person name="Der J.P."/>
            <person name="Gundlach H."/>
            <person name="Jiao Y."/>
            <person name="Hori C."/>
            <person name="Ishida J.K."/>
            <person name="Kasahara H."/>
            <person name="Kiba T."/>
            <person name="Kim M.S."/>
            <person name="Koo N."/>
            <person name="Laohavisit A."/>
            <person name="Lee Y.H."/>
            <person name="Lumba S."/>
            <person name="McCourt P."/>
            <person name="Mortimer J.C."/>
            <person name="Mutuku J.M."/>
            <person name="Nomura T."/>
            <person name="Sasaki-Sekimoto Y."/>
            <person name="Seto Y."/>
            <person name="Wang Y."/>
            <person name="Wakatake T."/>
            <person name="Sakakibara H."/>
            <person name="Demura T."/>
            <person name="Yamaguchi S."/>
            <person name="Yoneyama K."/>
            <person name="Manabe R.I."/>
            <person name="Nelson D.C."/>
            <person name="Schulman A.H."/>
            <person name="Timko M.P."/>
            <person name="dePamphilis C.W."/>
            <person name="Choi D."/>
            <person name="Shirasu K."/>
        </authorList>
    </citation>
    <scope>NUCLEOTIDE SEQUENCE [LARGE SCALE GENOMIC DNA]</scope>
    <source>
        <strain evidence="3">cv. UVA1</strain>
    </source>
</reference>
<comment type="caution">
    <text evidence="2">The sequence shown here is derived from an EMBL/GenBank/DDBJ whole genome shotgun (WGS) entry which is preliminary data.</text>
</comment>
<dbReference type="Proteomes" id="UP000325081">
    <property type="component" value="Unassembled WGS sequence"/>
</dbReference>
<evidence type="ECO:0000256" key="1">
    <source>
        <dbReference type="SAM" id="MobiDB-lite"/>
    </source>
</evidence>
<evidence type="ECO:0000313" key="3">
    <source>
        <dbReference type="Proteomes" id="UP000325081"/>
    </source>
</evidence>
<organism evidence="2 3">
    <name type="scientific">Striga asiatica</name>
    <name type="common">Asiatic witchweed</name>
    <name type="synonym">Buchnera asiatica</name>
    <dbReference type="NCBI Taxonomy" id="4170"/>
    <lineage>
        <taxon>Eukaryota</taxon>
        <taxon>Viridiplantae</taxon>
        <taxon>Streptophyta</taxon>
        <taxon>Embryophyta</taxon>
        <taxon>Tracheophyta</taxon>
        <taxon>Spermatophyta</taxon>
        <taxon>Magnoliopsida</taxon>
        <taxon>eudicotyledons</taxon>
        <taxon>Gunneridae</taxon>
        <taxon>Pentapetalae</taxon>
        <taxon>asterids</taxon>
        <taxon>lamiids</taxon>
        <taxon>Lamiales</taxon>
        <taxon>Orobanchaceae</taxon>
        <taxon>Buchnereae</taxon>
        <taxon>Striga</taxon>
    </lineage>
</organism>
<gene>
    <name evidence="2" type="ORF">STAS_24698</name>
</gene>
<sequence>MDRISKGERLLGEDNWNHAHGSMDNKTWFLLHQPPRLHHLHHSQPRHHSLLHTIHQKGRRPHQNRPVKPDSPHQELDPTPQLPLRCLEKNRLLQENRITLVPHEPKLPKQLKLSPKSLRIIAVEDYDTIDQHLRARLEAHLESPLDFQKHDQLRAQDSTAPQVGYIGFQARPIHDDKAAPQEYAEEEKAAGQEARVLGDENWQVGPVQAQFLIEVDFGLEILIDIQE</sequence>
<evidence type="ECO:0000313" key="2">
    <source>
        <dbReference type="EMBL" id="GER47587.1"/>
    </source>
</evidence>
<dbReference type="AlphaFoldDB" id="A0A5A7QT39"/>
<accession>A0A5A7QT39</accession>
<dbReference type="GO" id="GO:0003743">
    <property type="term" value="F:translation initiation factor activity"/>
    <property type="evidence" value="ECO:0007669"/>
    <property type="project" value="UniProtKB-KW"/>
</dbReference>
<keyword evidence="2" id="KW-0396">Initiation factor</keyword>
<protein>
    <submittedName>
        <fullName evidence="2">Eukaryotic translation initiation factor 3subunit H</fullName>
    </submittedName>
</protein>
<proteinExistence type="predicted"/>
<name>A0A5A7QT39_STRAF</name>
<feature type="region of interest" description="Disordered" evidence="1">
    <location>
        <begin position="54"/>
        <end position="82"/>
    </location>
</feature>
<feature type="compositionally biased region" description="Basic and acidic residues" evidence="1">
    <location>
        <begin position="67"/>
        <end position="76"/>
    </location>
</feature>
<dbReference type="EMBL" id="BKCP01007959">
    <property type="protein sequence ID" value="GER47587.1"/>
    <property type="molecule type" value="Genomic_DNA"/>
</dbReference>
<keyword evidence="3" id="KW-1185">Reference proteome</keyword>